<organism evidence="2 3">
    <name type="scientific">Habropoda laboriosa</name>
    <dbReference type="NCBI Taxonomy" id="597456"/>
    <lineage>
        <taxon>Eukaryota</taxon>
        <taxon>Metazoa</taxon>
        <taxon>Ecdysozoa</taxon>
        <taxon>Arthropoda</taxon>
        <taxon>Hexapoda</taxon>
        <taxon>Insecta</taxon>
        <taxon>Pterygota</taxon>
        <taxon>Neoptera</taxon>
        <taxon>Endopterygota</taxon>
        <taxon>Hymenoptera</taxon>
        <taxon>Apocrita</taxon>
        <taxon>Aculeata</taxon>
        <taxon>Apoidea</taxon>
        <taxon>Anthophila</taxon>
        <taxon>Apidae</taxon>
        <taxon>Habropoda</taxon>
    </lineage>
</organism>
<name>A0A0L7QRA8_9HYME</name>
<reference evidence="2 3" key="1">
    <citation type="submission" date="2015-07" db="EMBL/GenBank/DDBJ databases">
        <title>The genome of Habropoda laboriosa.</title>
        <authorList>
            <person name="Pan H."/>
            <person name="Kapheim K."/>
        </authorList>
    </citation>
    <scope>NUCLEOTIDE SEQUENCE [LARGE SCALE GENOMIC DNA]</scope>
    <source>
        <strain evidence="2">0110345459</strain>
    </source>
</reference>
<dbReference type="EMBL" id="KQ414782">
    <property type="protein sequence ID" value="KOC61165.1"/>
    <property type="molecule type" value="Genomic_DNA"/>
</dbReference>
<protein>
    <submittedName>
        <fullName evidence="2">Uncharacterized protein</fullName>
    </submittedName>
</protein>
<gene>
    <name evidence="2" type="ORF">WH47_06599</name>
</gene>
<feature type="region of interest" description="Disordered" evidence="1">
    <location>
        <begin position="26"/>
        <end position="65"/>
    </location>
</feature>
<evidence type="ECO:0000313" key="2">
    <source>
        <dbReference type="EMBL" id="KOC61165.1"/>
    </source>
</evidence>
<dbReference type="Proteomes" id="UP000053825">
    <property type="component" value="Unassembled WGS sequence"/>
</dbReference>
<evidence type="ECO:0000256" key="1">
    <source>
        <dbReference type="SAM" id="MobiDB-lite"/>
    </source>
</evidence>
<accession>A0A0L7QRA8</accession>
<keyword evidence="3" id="KW-1185">Reference proteome</keyword>
<dbReference type="AlphaFoldDB" id="A0A0L7QRA8"/>
<evidence type="ECO:0000313" key="3">
    <source>
        <dbReference type="Proteomes" id="UP000053825"/>
    </source>
</evidence>
<sequence>MKGHYSSRVVQRDGAARYAGAFRARFSSHGGAGGRERCRERQTERKRERERERERGRESRVSGSVGRVTERFRVPLAPALTRLPDTVTSVIREYPPRAVSPFSLKHAARSAGRKRFARDEATRIRRTVEKF</sequence>
<proteinExistence type="predicted"/>
<feature type="compositionally biased region" description="Basic and acidic residues" evidence="1">
    <location>
        <begin position="34"/>
        <end position="60"/>
    </location>
</feature>